<dbReference type="RefSeq" id="WP_212526159.1">
    <property type="nucleotide sequence ID" value="NZ_JAGSOG010000001.1"/>
</dbReference>
<dbReference type="Gene3D" id="3.40.50.12780">
    <property type="entry name" value="N-terminal domain of ligase-like"/>
    <property type="match status" value="1"/>
</dbReference>
<gene>
    <name evidence="2" type="ORF">KDL01_00035</name>
</gene>
<dbReference type="Pfam" id="PF00501">
    <property type="entry name" value="AMP-binding"/>
    <property type="match status" value="1"/>
</dbReference>
<dbReference type="InterPro" id="IPR050237">
    <property type="entry name" value="ATP-dep_AMP-bd_enzyme"/>
</dbReference>
<dbReference type="PANTHER" id="PTHR43767">
    <property type="entry name" value="LONG-CHAIN-FATTY-ACID--COA LIGASE"/>
    <property type="match status" value="1"/>
</dbReference>
<dbReference type="EMBL" id="JAGSOG010000001">
    <property type="protein sequence ID" value="MBR7831625.1"/>
    <property type="molecule type" value="Genomic_DNA"/>
</dbReference>
<dbReference type="Proteomes" id="UP000675781">
    <property type="component" value="Unassembled WGS sequence"/>
</dbReference>
<name>A0A941EIZ8_9ACTN</name>
<evidence type="ECO:0000313" key="3">
    <source>
        <dbReference type="Proteomes" id="UP000675781"/>
    </source>
</evidence>
<comment type="caution">
    <text evidence="2">The sequence shown here is derived from an EMBL/GenBank/DDBJ whole genome shotgun (WGS) entry which is preliminary data.</text>
</comment>
<sequence length="247" mass="26963">MSTHTGTPGFGLIGDLVKLQLGRNPHATALQFGQHKLTWRKLDSHIRRAATGLRAAMVRPGDRIGVLSPNHPACIEAVFAAALTGTTVMLVNWWLPEEQIAALLREAEVKVMFVATELAEMFERIRPELEDLDSVVIIGRPAGDPYATDDYELWLETHETGEGMYEAAQFHPSADDPVVQVHERDGKNLALSHRTLQLTIAAEPPAVGESKIVSEPLFRVQGISAALHGLREGMHTILVHSEPAPGA</sequence>
<keyword evidence="2" id="KW-0436">Ligase</keyword>
<evidence type="ECO:0000259" key="1">
    <source>
        <dbReference type="Pfam" id="PF00501"/>
    </source>
</evidence>
<organism evidence="2 3">
    <name type="scientific">Actinospica durhamensis</name>
    <dbReference type="NCBI Taxonomy" id="1508375"/>
    <lineage>
        <taxon>Bacteria</taxon>
        <taxon>Bacillati</taxon>
        <taxon>Actinomycetota</taxon>
        <taxon>Actinomycetes</taxon>
        <taxon>Catenulisporales</taxon>
        <taxon>Actinospicaceae</taxon>
        <taxon>Actinospica</taxon>
    </lineage>
</organism>
<dbReference type="GO" id="GO:0016874">
    <property type="term" value="F:ligase activity"/>
    <property type="evidence" value="ECO:0007669"/>
    <property type="project" value="UniProtKB-KW"/>
</dbReference>
<accession>A0A941EIZ8</accession>
<dbReference type="InterPro" id="IPR000873">
    <property type="entry name" value="AMP-dep_synth/lig_dom"/>
</dbReference>
<dbReference type="AlphaFoldDB" id="A0A941EIZ8"/>
<keyword evidence="3" id="KW-1185">Reference proteome</keyword>
<dbReference type="SUPFAM" id="SSF56801">
    <property type="entry name" value="Acetyl-CoA synthetase-like"/>
    <property type="match status" value="1"/>
</dbReference>
<protein>
    <submittedName>
        <fullName evidence="2">Acyl--CoA ligase</fullName>
    </submittedName>
</protein>
<dbReference type="InterPro" id="IPR042099">
    <property type="entry name" value="ANL_N_sf"/>
</dbReference>
<proteinExistence type="predicted"/>
<reference evidence="2" key="1">
    <citation type="submission" date="2021-04" db="EMBL/GenBank/DDBJ databases">
        <title>Genome based classification of Actinospica acidithermotolerans sp. nov., an actinobacterium isolated from an Indonesian hot spring.</title>
        <authorList>
            <person name="Kusuma A.B."/>
            <person name="Putra K.E."/>
            <person name="Nafisah S."/>
            <person name="Loh J."/>
            <person name="Nouioui I."/>
            <person name="Goodfellow M."/>
        </authorList>
    </citation>
    <scope>NUCLEOTIDE SEQUENCE</scope>
    <source>
        <strain evidence="2">CSCA 57</strain>
    </source>
</reference>
<feature type="domain" description="AMP-dependent synthetase/ligase" evidence="1">
    <location>
        <begin position="20"/>
        <end position="147"/>
    </location>
</feature>
<dbReference type="PANTHER" id="PTHR43767:SF1">
    <property type="entry name" value="NONRIBOSOMAL PEPTIDE SYNTHASE PES1 (EUROFUNG)-RELATED"/>
    <property type="match status" value="1"/>
</dbReference>
<evidence type="ECO:0000313" key="2">
    <source>
        <dbReference type="EMBL" id="MBR7831625.1"/>
    </source>
</evidence>